<keyword evidence="4" id="KW-0808">Transferase</keyword>
<feature type="domain" description="Glycosyl transferase family 28 C-terminal" evidence="6">
    <location>
        <begin position="308"/>
        <end position="458"/>
    </location>
</feature>
<evidence type="ECO:0000259" key="7">
    <source>
        <dbReference type="Pfam" id="PF06925"/>
    </source>
</evidence>
<reference evidence="8" key="1">
    <citation type="submission" date="2021-01" db="EMBL/GenBank/DDBJ databases">
        <authorList>
            <person name="Corre E."/>
            <person name="Pelletier E."/>
            <person name="Niang G."/>
            <person name="Scheremetjew M."/>
            <person name="Finn R."/>
            <person name="Kale V."/>
            <person name="Holt S."/>
            <person name="Cochrane G."/>
            <person name="Meng A."/>
            <person name="Brown T."/>
            <person name="Cohen L."/>
        </authorList>
    </citation>
    <scope>NUCLEOTIDE SEQUENCE</scope>
    <source>
        <strain evidence="8">CCAP979/52</strain>
    </source>
</reference>
<comment type="subcellular location">
    <subcellularLocation>
        <location evidence="5">Plastid</location>
        <location evidence="5">Chloroplast membrane</location>
    </subcellularLocation>
</comment>
<comment type="similarity">
    <text evidence="1">Belongs to the glycosyltransferase 28 family.</text>
</comment>
<evidence type="ECO:0000256" key="1">
    <source>
        <dbReference type="ARBA" id="ARBA00006962"/>
    </source>
</evidence>
<dbReference type="EMBL" id="HBEZ01014567">
    <property type="protein sequence ID" value="CAD8630390.1"/>
    <property type="molecule type" value="Transcribed_RNA"/>
</dbReference>
<name>A0A7S0M3I8_9CRYP</name>
<dbReference type="EC" id="2.4.1.46" evidence="2"/>
<evidence type="ECO:0000313" key="8">
    <source>
        <dbReference type="EMBL" id="CAD8630390.1"/>
    </source>
</evidence>
<keyword evidence="3" id="KW-0328">Glycosyltransferase</keyword>
<dbReference type="Pfam" id="PF04101">
    <property type="entry name" value="Glyco_tran_28_C"/>
    <property type="match status" value="1"/>
</dbReference>
<evidence type="ECO:0000259" key="6">
    <source>
        <dbReference type="Pfam" id="PF04101"/>
    </source>
</evidence>
<feature type="domain" description="Diacylglycerol glucosyltransferase N-terminal" evidence="7">
    <location>
        <begin position="111"/>
        <end position="280"/>
    </location>
</feature>
<dbReference type="GO" id="GO:0046509">
    <property type="term" value="F:1,2-diacylglycerol 3-beta-galactosyltransferase activity"/>
    <property type="evidence" value="ECO:0007669"/>
    <property type="project" value="UniProtKB-EC"/>
</dbReference>
<dbReference type="AlphaFoldDB" id="A0A7S0M3I8"/>
<dbReference type="PANTHER" id="PTHR43025:SF3">
    <property type="entry name" value="MONOGALACTOSYLDIACYLGLYCEROL SYNTHASE 1, CHLOROPLASTIC"/>
    <property type="match status" value="1"/>
</dbReference>
<dbReference type="Gene3D" id="3.40.50.2000">
    <property type="entry name" value="Glycogen Phosphorylase B"/>
    <property type="match status" value="1"/>
</dbReference>
<dbReference type="InterPro" id="IPR007235">
    <property type="entry name" value="Glyco_trans_28_C"/>
</dbReference>
<organism evidence="8">
    <name type="scientific">Cryptomonas curvata</name>
    <dbReference type="NCBI Taxonomy" id="233186"/>
    <lineage>
        <taxon>Eukaryota</taxon>
        <taxon>Cryptophyceae</taxon>
        <taxon>Cryptomonadales</taxon>
        <taxon>Cryptomonadaceae</taxon>
        <taxon>Cryptomonas</taxon>
    </lineage>
</organism>
<dbReference type="InterPro" id="IPR050519">
    <property type="entry name" value="Glycosyltransf_28_UgtP"/>
</dbReference>
<protein>
    <recommendedName>
        <fullName evidence="2">monogalactosyldiacylglycerol synthase</fullName>
        <ecNumber evidence="2">2.4.1.46</ecNumber>
    </recommendedName>
</protein>
<dbReference type="Pfam" id="PF06925">
    <property type="entry name" value="MGDG_synth"/>
    <property type="match status" value="1"/>
</dbReference>
<dbReference type="PANTHER" id="PTHR43025">
    <property type="entry name" value="MONOGALACTOSYLDIACYLGLYCEROL SYNTHASE"/>
    <property type="match status" value="1"/>
</dbReference>
<proteinExistence type="inferred from homology"/>
<gene>
    <name evidence="8" type="ORF">CCUR1050_LOCUS8069</name>
</gene>
<accession>A0A7S0M3I8</accession>
<evidence type="ECO:0000256" key="3">
    <source>
        <dbReference type="ARBA" id="ARBA00022676"/>
    </source>
</evidence>
<dbReference type="InterPro" id="IPR009695">
    <property type="entry name" value="Diacylglyc_glucosyltr_N"/>
</dbReference>
<dbReference type="GO" id="GO:0009247">
    <property type="term" value="P:glycolipid biosynthetic process"/>
    <property type="evidence" value="ECO:0007669"/>
    <property type="project" value="InterPro"/>
</dbReference>
<evidence type="ECO:0000256" key="2">
    <source>
        <dbReference type="ARBA" id="ARBA00012615"/>
    </source>
</evidence>
<dbReference type="GO" id="GO:0031969">
    <property type="term" value="C:chloroplast membrane"/>
    <property type="evidence" value="ECO:0007669"/>
    <property type="project" value="UniProtKB-SubCell"/>
</dbReference>
<dbReference type="SUPFAM" id="SSF53756">
    <property type="entry name" value="UDP-Glycosyltransferase/glycogen phosphorylase"/>
    <property type="match status" value="1"/>
</dbReference>
<sequence length="485" mass="52629">MEPNDVTGFISNALVERELVRPANLRSSSKHTVLMRLGNGDQKRISLSFLLKNQIPRNIFKGIFSFSCWNGLGKQGMQWAYALDSSSNNAVWTKNGKKRILILLSDTGGGHKASAKAIQAALDLLYPGVFECEIADIWTDHGPYPFNTFVSSYQWAAKNPWAWRFLYWYGAFPPTRWLSQEWSNAACQNAFNAYIESYRPDAVVSVHPLCQEVPLRVLNRMGGGTRKIPFVTVVTDLGGAHPTWFHKGVDRCFVPGDAVEEMALAHGLSREQVHKHGLPVRQGFWDAGKKRGNNVEMRKQLGLSNVPTVLVVGGGDGVGGLFKTAVSVGKSLSALGQPCQMVVVCGKNDKVRAALERRAWGPGLAVAVQGFVSNMDDWMVAADCLVTKAGPGTIAEAAIVGLPTMLSSYLPGQEAGNVPYVINSGFGDYDADPRRLGAKVAELLSDEARLKDMSAKASAVGKVHSSATKEIAREIAELVLARTAA</sequence>
<evidence type="ECO:0000256" key="5">
    <source>
        <dbReference type="ARBA" id="ARBA00046299"/>
    </source>
</evidence>
<evidence type="ECO:0000256" key="4">
    <source>
        <dbReference type="ARBA" id="ARBA00022679"/>
    </source>
</evidence>